<sequence>MSATTVLLTLPTDVVQRACRSAVEVSVAAVAAFPSLVGSAGTLGDYLRTYQAVAHEGELRPCPWCQHEGHWIRWRAYPVLDPGPCPPGDVLTEPVEGCRCCLWGRGPLRIAEPLLDRLRREAHDDRDIHIDHLGRDGRWTKFETRF</sequence>
<proteinExistence type="predicted"/>
<dbReference type="Proteomes" id="UP001589535">
    <property type="component" value="Unassembled WGS sequence"/>
</dbReference>
<name>A0ABV5U8E1_9PSEU</name>
<dbReference type="RefSeq" id="WP_378198406.1">
    <property type="nucleotide sequence ID" value="NZ_JBHMBK010000021.1"/>
</dbReference>
<evidence type="ECO:0008006" key="3">
    <source>
        <dbReference type="Google" id="ProtNLM"/>
    </source>
</evidence>
<evidence type="ECO:0000313" key="1">
    <source>
        <dbReference type="EMBL" id="MFB9687668.1"/>
    </source>
</evidence>
<organism evidence="1 2">
    <name type="scientific">Amycolatopsis plumensis</name>
    <dbReference type="NCBI Taxonomy" id="236508"/>
    <lineage>
        <taxon>Bacteria</taxon>
        <taxon>Bacillati</taxon>
        <taxon>Actinomycetota</taxon>
        <taxon>Actinomycetes</taxon>
        <taxon>Pseudonocardiales</taxon>
        <taxon>Pseudonocardiaceae</taxon>
        <taxon>Amycolatopsis</taxon>
    </lineage>
</organism>
<dbReference type="EMBL" id="JBHMBK010000021">
    <property type="protein sequence ID" value="MFB9687668.1"/>
    <property type="molecule type" value="Genomic_DNA"/>
</dbReference>
<evidence type="ECO:0000313" key="2">
    <source>
        <dbReference type="Proteomes" id="UP001589535"/>
    </source>
</evidence>
<comment type="caution">
    <text evidence="1">The sequence shown here is derived from an EMBL/GenBank/DDBJ whole genome shotgun (WGS) entry which is preliminary data.</text>
</comment>
<reference evidence="1 2" key="1">
    <citation type="submission" date="2024-09" db="EMBL/GenBank/DDBJ databases">
        <authorList>
            <person name="Sun Q."/>
            <person name="Mori K."/>
        </authorList>
    </citation>
    <scope>NUCLEOTIDE SEQUENCE [LARGE SCALE GENOMIC DNA]</scope>
    <source>
        <strain evidence="1 2">JCM 13852</strain>
    </source>
</reference>
<accession>A0ABV5U8E1</accession>
<gene>
    <name evidence="1" type="ORF">ACFFTO_26110</name>
</gene>
<protein>
    <recommendedName>
        <fullName evidence="3">TniQ protein</fullName>
    </recommendedName>
</protein>
<keyword evidence="2" id="KW-1185">Reference proteome</keyword>